<dbReference type="AlphaFoldDB" id="A0A9X8JJ39"/>
<gene>
    <name evidence="1" type="ORF">CLR69_16290</name>
</gene>
<organism evidence="1 2">
    <name type="scientific">Pectobacterium zantedeschiae</name>
    <dbReference type="NCBI Taxonomy" id="2034769"/>
    <lineage>
        <taxon>Bacteria</taxon>
        <taxon>Pseudomonadati</taxon>
        <taxon>Pseudomonadota</taxon>
        <taxon>Gammaproteobacteria</taxon>
        <taxon>Enterobacterales</taxon>
        <taxon>Pectobacteriaceae</taxon>
        <taxon>Pectobacterium</taxon>
    </lineage>
</organism>
<proteinExistence type="predicted"/>
<sequence length="87" mass="10017">MGGNWPVVASKWQDLQIFCQNSPMMPSWKVLTIALARQHEWSVDIAFAHSALVSFIYRIGKPLACQWHIDSDVLVHSITLKDYLEFE</sequence>
<evidence type="ECO:0000313" key="2">
    <source>
        <dbReference type="Proteomes" id="UP001138460"/>
    </source>
</evidence>
<accession>A0A9X8JJ39</accession>
<dbReference type="EMBL" id="NWTM01000002">
    <property type="protein sequence ID" value="RYC41677.1"/>
    <property type="molecule type" value="Genomic_DNA"/>
</dbReference>
<keyword evidence="2" id="KW-1185">Reference proteome</keyword>
<protein>
    <submittedName>
        <fullName evidence="1">Uncharacterized protein</fullName>
    </submittedName>
</protein>
<evidence type="ECO:0000313" key="1">
    <source>
        <dbReference type="EMBL" id="RYC41677.1"/>
    </source>
</evidence>
<reference evidence="1 2" key="1">
    <citation type="journal article" date="2018" name="Syst. Appl. Microbiol.">
        <title>Pectobacterium zantedeschiae sp. nov. a new species of a soft rot pathogen isolated from Calla lily (Zantedeschia spp.).</title>
        <authorList>
            <person name="Waleron M."/>
            <person name="Misztak A."/>
            <person name="Waleron M."/>
            <person name="Franczuk M."/>
            <person name="Jonca J."/>
            <person name="Wielgomas B."/>
            <person name="Mikicinski A."/>
            <person name="Popovic T."/>
            <person name="Waleron K."/>
        </authorList>
    </citation>
    <scope>NUCLEOTIDE SEQUENCE [LARGE SCALE GENOMIC DNA]</scope>
    <source>
        <strain evidence="1 2">9M</strain>
    </source>
</reference>
<name>A0A9X8JJ39_9GAMM</name>
<dbReference type="Proteomes" id="UP001138460">
    <property type="component" value="Unassembled WGS sequence"/>
</dbReference>
<comment type="caution">
    <text evidence="1">The sequence shown here is derived from an EMBL/GenBank/DDBJ whole genome shotgun (WGS) entry which is preliminary data.</text>
</comment>